<keyword evidence="4 7" id="KW-1133">Transmembrane helix</keyword>
<keyword evidence="5 7" id="KW-0472">Membrane</keyword>
<feature type="transmembrane region" description="Helical" evidence="7">
    <location>
        <begin position="76"/>
        <end position="97"/>
    </location>
</feature>
<dbReference type="InterPro" id="IPR037294">
    <property type="entry name" value="ABC_BtuC-like"/>
</dbReference>
<comment type="subcellular location">
    <subcellularLocation>
        <location evidence="1">Cell membrane</location>
        <topology evidence="1">Multi-pass membrane protein</topology>
    </subcellularLocation>
</comment>
<dbReference type="Gene3D" id="1.10.3470.10">
    <property type="entry name" value="ABC transporter involved in vitamin B12 uptake, BtuC"/>
    <property type="match status" value="1"/>
</dbReference>
<evidence type="ECO:0000313" key="9">
    <source>
        <dbReference type="Proteomes" id="UP000539111"/>
    </source>
</evidence>
<evidence type="ECO:0000256" key="5">
    <source>
        <dbReference type="ARBA" id="ARBA00023136"/>
    </source>
</evidence>
<dbReference type="Pfam" id="PF02653">
    <property type="entry name" value="BPD_transp_2"/>
    <property type="match status" value="1"/>
</dbReference>
<comment type="caution">
    <text evidence="8">The sequence shown here is derived from an EMBL/GenBank/DDBJ whole genome shotgun (WGS) entry which is preliminary data.</text>
</comment>
<keyword evidence="9" id="KW-1185">Reference proteome</keyword>
<dbReference type="GO" id="GO:0022857">
    <property type="term" value="F:transmembrane transporter activity"/>
    <property type="evidence" value="ECO:0007669"/>
    <property type="project" value="InterPro"/>
</dbReference>
<keyword evidence="2" id="KW-1003">Cell membrane</keyword>
<organism evidence="8 9">
    <name type="scientific">Spelaeicoccus albus</name>
    <dbReference type="NCBI Taxonomy" id="1280376"/>
    <lineage>
        <taxon>Bacteria</taxon>
        <taxon>Bacillati</taxon>
        <taxon>Actinomycetota</taxon>
        <taxon>Actinomycetes</taxon>
        <taxon>Micrococcales</taxon>
        <taxon>Brevibacteriaceae</taxon>
        <taxon>Spelaeicoccus</taxon>
    </lineage>
</organism>
<feature type="transmembrane region" description="Helical" evidence="7">
    <location>
        <begin position="187"/>
        <end position="208"/>
    </location>
</feature>
<dbReference type="PANTHER" id="PTHR43370:SF1">
    <property type="entry name" value="GUANOSINE ABC TRANSPORTER PERMEASE PROTEIN NUPQ"/>
    <property type="match status" value="1"/>
</dbReference>
<evidence type="ECO:0000256" key="4">
    <source>
        <dbReference type="ARBA" id="ARBA00022989"/>
    </source>
</evidence>
<feature type="transmembrane region" description="Helical" evidence="7">
    <location>
        <begin position="215"/>
        <end position="233"/>
    </location>
</feature>
<dbReference type="AlphaFoldDB" id="A0A7Z0IJ91"/>
<reference evidence="8 9" key="1">
    <citation type="submission" date="2020-07" db="EMBL/GenBank/DDBJ databases">
        <title>Sequencing the genomes of 1000 actinobacteria strains.</title>
        <authorList>
            <person name="Klenk H.-P."/>
        </authorList>
    </citation>
    <scope>NUCLEOTIDE SEQUENCE [LARGE SCALE GENOMIC DNA]</scope>
    <source>
        <strain evidence="8 9">DSM 26341</strain>
    </source>
</reference>
<evidence type="ECO:0000256" key="6">
    <source>
        <dbReference type="SAM" id="MobiDB-lite"/>
    </source>
</evidence>
<feature type="transmembrane region" description="Helical" evidence="7">
    <location>
        <begin position="159"/>
        <end position="181"/>
    </location>
</feature>
<protein>
    <submittedName>
        <fullName evidence="8">Simple sugar transport system permease protein</fullName>
    </submittedName>
</protein>
<feature type="region of interest" description="Disordered" evidence="6">
    <location>
        <begin position="1"/>
        <end position="22"/>
    </location>
</feature>
<feature type="transmembrane region" description="Helical" evidence="7">
    <location>
        <begin position="104"/>
        <end position="124"/>
    </location>
</feature>
<keyword evidence="3 7" id="KW-0812">Transmembrane</keyword>
<feature type="transmembrane region" description="Helical" evidence="7">
    <location>
        <begin position="355"/>
        <end position="378"/>
    </location>
</feature>
<evidence type="ECO:0000313" key="8">
    <source>
        <dbReference type="EMBL" id="NYI69273.1"/>
    </source>
</evidence>
<dbReference type="CDD" id="cd06580">
    <property type="entry name" value="TM_PBP1_transp_TpRbsC_like"/>
    <property type="match status" value="1"/>
</dbReference>
<accession>A0A7Z0IJ91</accession>
<evidence type="ECO:0000256" key="1">
    <source>
        <dbReference type="ARBA" id="ARBA00004651"/>
    </source>
</evidence>
<feature type="transmembrane region" description="Helical" evidence="7">
    <location>
        <begin position="130"/>
        <end position="152"/>
    </location>
</feature>
<evidence type="ECO:0000256" key="7">
    <source>
        <dbReference type="SAM" id="Phobius"/>
    </source>
</evidence>
<dbReference type="InterPro" id="IPR001851">
    <property type="entry name" value="ABC_transp_permease"/>
</dbReference>
<feature type="transmembrane region" description="Helical" evidence="7">
    <location>
        <begin position="30"/>
        <end position="48"/>
    </location>
</feature>
<dbReference type="Proteomes" id="UP000539111">
    <property type="component" value="Unassembled WGS sequence"/>
</dbReference>
<gene>
    <name evidence="8" type="ORF">BJY26_003579</name>
</gene>
<evidence type="ECO:0000256" key="2">
    <source>
        <dbReference type="ARBA" id="ARBA00022475"/>
    </source>
</evidence>
<feature type="transmembrane region" description="Helical" evidence="7">
    <location>
        <begin position="273"/>
        <end position="290"/>
    </location>
</feature>
<keyword evidence="8" id="KW-0762">Sugar transport</keyword>
<dbReference type="GO" id="GO:0005886">
    <property type="term" value="C:plasma membrane"/>
    <property type="evidence" value="ECO:0007669"/>
    <property type="project" value="UniProtKB-SubCell"/>
</dbReference>
<feature type="transmembrane region" description="Helical" evidence="7">
    <location>
        <begin position="320"/>
        <end position="343"/>
    </location>
</feature>
<name>A0A7Z0IJ91_9MICO</name>
<sequence length="432" mass="45377">MTNETVTEPTPDAPLSETARTESTRSLRAPIVYAVLGLAALILFGLTSPGDQHSTFGLSESSDFFQFSPLGVPSKLTAVALGIVCLVIAGYSLVATIRHKTVPVVLPYVFGVAWVLAFLVWAIAGKQISFVSLIQGSLILAVPLVFGSMAGILCERSGVVNIAIEGQLLAGAFLSAVVATITNNNWVGLLAAVAAGVAVSALLAVFTIKYAVNQIIVGVVVNVLVLGLTSFLYSQVLADNGDKFNNPTGFGSLKIPLLGDIPVIGPIVFDQTVMVYMMYVVVIVLNVALFKTRWGLRVRAVGEHPQAADTLGVKVNRTRYFNVLLSGVVAGIGGAFFTLGSNIPFDKEMTAGKGYIALAAVIFGRWNPVGAFSAALLFGFADNLQNILGILRTPLPSEFLQMAPYLATIFAVAGLVGKSRPPAASGEPYTKG</sequence>
<dbReference type="RefSeq" id="WP_179429527.1">
    <property type="nucleotide sequence ID" value="NZ_JACBZP010000001.1"/>
</dbReference>
<evidence type="ECO:0000256" key="3">
    <source>
        <dbReference type="ARBA" id="ARBA00022692"/>
    </source>
</evidence>
<keyword evidence="8" id="KW-0813">Transport</keyword>
<proteinExistence type="predicted"/>
<dbReference type="PANTHER" id="PTHR43370">
    <property type="entry name" value="SUGAR ABC TRANSPORTER INTEGRAL MEMBRANE PROTEIN-RELATED"/>
    <property type="match status" value="1"/>
</dbReference>
<dbReference type="EMBL" id="JACBZP010000001">
    <property type="protein sequence ID" value="NYI69273.1"/>
    <property type="molecule type" value="Genomic_DNA"/>
</dbReference>